<dbReference type="STRING" id="2082308.A0A2K1R1L7"/>
<dbReference type="InterPro" id="IPR016040">
    <property type="entry name" value="NAD(P)-bd_dom"/>
</dbReference>
<dbReference type="EMBL" id="NKHZ01000012">
    <property type="protein sequence ID" value="PNS21184.1"/>
    <property type="molecule type" value="Genomic_DNA"/>
</dbReference>
<keyword evidence="6" id="KW-1185">Reference proteome</keyword>
<proteinExistence type="inferred from homology"/>
<dbReference type="AlphaFoldDB" id="A0A2K1R1L7"/>
<dbReference type="OrthoDB" id="9984533at2759"/>
<evidence type="ECO:0000256" key="2">
    <source>
        <dbReference type="ARBA" id="ARBA00022857"/>
    </source>
</evidence>
<comment type="caution">
    <text evidence="5">The sequence shown here is derived from an EMBL/GenBank/DDBJ whole genome shotgun (WGS) entry which is preliminary data.</text>
</comment>
<dbReference type="Pfam" id="PF13460">
    <property type="entry name" value="NAD_binding_10"/>
    <property type="match status" value="1"/>
</dbReference>
<comment type="similarity">
    <text evidence="1">Belongs to the NmrA-type oxidoreductase family. Isoflavone reductase subfamily.</text>
</comment>
<dbReference type="SUPFAM" id="SSF51735">
    <property type="entry name" value="NAD(P)-binding Rossmann-fold domains"/>
    <property type="match status" value="1"/>
</dbReference>
<dbReference type="InterPro" id="IPR051609">
    <property type="entry name" value="NmrA/Isoflavone_reductase-like"/>
</dbReference>
<dbReference type="PANTHER" id="PTHR47706">
    <property type="entry name" value="NMRA-LIKE FAMILY PROTEIN"/>
    <property type="match status" value="1"/>
</dbReference>
<evidence type="ECO:0000259" key="4">
    <source>
        <dbReference type="Pfam" id="PF13460"/>
    </source>
</evidence>
<organism evidence="5 6">
    <name type="scientific">Sphaceloma murrayae</name>
    <dbReference type="NCBI Taxonomy" id="2082308"/>
    <lineage>
        <taxon>Eukaryota</taxon>
        <taxon>Fungi</taxon>
        <taxon>Dikarya</taxon>
        <taxon>Ascomycota</taxon>
        <taxon>Pezizomycotina</taxon>
        <taxon>Dothideomycetes</taxon>
        <taxon>Dothideomycetidae</taxon>
        <taxon>Myriangiales</taxon>
        <taxon>Elsinoaceae</taxon>
        <taxon>Sphaceloma</taxon>
    </lineage>
</organism>
<gene>
    <name evidence="5" type="ORF">CAC42_3522</name>
</gene>
<dbReference type="GO" id="GO:0016491">
    <property type="term" value="F:oxidoreductase activity"/>
    <property type="evidence" value="ECO:0007669"/>
    <property type="project" value="UniProtKB-KW"/>
</dbReference>
<protein>
    <recommendedName>
        <fullName evidence="4">NAD(P)-binding domain-containing protein</fullName>
    </recommendedName>
</protein>
<evidence type="ECO:0000313" key="6">
    <source>
        <dbReference type="Proteomes" id="UP000243797"/>
    </source>
</evidence>
<evidence type="ECO:0000256" key="1">
    <source>
        <dbReference type="ARBA" id="ARBA00005725"/>
    </source>
</evidence>
<dbReference type="InterPro" id="IPR036291">
    <property type="entry name" value="NAD(P)-bd_dom_sf"/>
</dbReference>
<evidence type="ECO:0000313" key="5">
    <source>
        <dbReference type="EMBL" id="PNS21184.1"/>
    </source>
</evidence>
<accession>A0A2K1R1L7</accession>
<reference evidence="5 6" key="1">
    <citation type="submission" date="2017-06" db="EMBL/GenBank/DDBJ databases">
        <title>Draft genome sequence of a variant of Elsinoe murrayae.</title>
        <authorList>
            <person name="Cheng Q."/>
        </authorList>
    </citation>
    <scope>NUCLEOTIDE SEQUENCE [LARGE SCALE GENOMIC DNA]</scope>
    <source>
        <strain evidence="5 6">CQ-2017a</strain>
    </source>
</reference>
<name>A0A2K1R1L7_9PEZI</name>
<dbReference type="PANTHER" id="PTHR47706:SF9">
    <property type="entry name" value="NMRA-LIKE DOMAIN-CONTAINING PROTEIN-RELATED"/>
    <property type="match status" value="1"/>
</dbReference>
<dbReference type="Gene3D" id="3.40.50.720">
    <property type="entry name" value="NAD(P)-binding Rossmann-like Domain"/>
    <property type="match status" value="1"/>
</dbReference>
<dbReference type="InParanoid" id="A0A2K1R1L7"/>
<keyword evidence="3" id="KW-0560">Oxidoreductase</keyword>
<sequence>MSITQVAIFGASGNFGRPTTQALLAASFNVTIFTRPDSTTPHPPSIPQIRTPYTVDELTPLLAPFDAVILLLGPAALPSISAITTAAHAAAVSRLIINDFGWGPHPRTLPSFSTIHAARKQNWDLAASLAADTTSSSSSSPSFSWTGISTGNPIDWALARFPLMGFDVVNRSALLYDSATQEFTGTTLEGIANAVVGVLRRPDETKNRFVSVLSLRTSQGAVFRAFEEKVPGWTVRRDQAKRLREEGEGKCERGEKGWVLDLAVAQLFEEGEGRCCVAEDWEVSDSELVGVRKETVGEVVDKVLKEVGAKSSE</sequence>
<keyword evidence="2" id="KW-0521">NADP</keyword>
<evidence type="ECO:0000256" key="3">
    <source>
        <dbReference type="ARBA" id="ARBA00023002"/>
    </source>
</evidence>
<dbReference type="Proteomes" id="UP000243797">
    <property type="component" value="Unassembled WGS sequence"/>
</dbReference>
<feature type="domain" description="NAD(P)-binding" evidence="4">
    <location>
        <begin position="10"/>
        <end position="103"/>
    </location>
</feature>